<dbReference type="InterPro" id="IPR008967">
    <property type="entry name" value="p53-like_TF_DNA-bd_sf"/>
</dbReference>
<feature type="domain" description="RHD" evidence="13">
    <location>
        <begin position="41"/>
        <end position="249"/>
    </location>
</feature>
<keyword evidence="15" id="KW-1185">Reference proteome</keyword>
<dbReference type="PANTHER" id="PTHR24169">
    <property type="entry name" value="NUCLEAR FACTOR NF-KAPPA-B PROTEIN"/>
    <property type="match status" value="1"/>
</dbReference>
<dbReference type="CDD" id="cd01177">
    <property type="entry name" value="IPT_NFkappaB"/>
    <property type="match status" value="1"/>
</dbReference>
<proteinExistence type="predicted"/>
<evidence type="ECO:0000256" key="7">
    <source>
        <dbReference type="ARBA" id="ARBA00023125"/>
    </source>
</evidence>
<dbReference type="Gene3D" id="2.60.40.10">
    <property type="entry name" value="Immunoglobulins"/>
    <property type="match status" value="1"/>
</dbReference>
<dbReference type="GO" id="GO:0007399">
    <property type="term" value="P:nervous system development"/>
    <property type="evidence" value="ECO:0007669"/>
    <property type="project" value="UniProtKB-ARBA"/>
</dbReference>
<keyword evidence="9" id="KW-0804">Transcription</keyword>
<keyword evidence="4" id="KW-0677">Repeat</keyword>
<dbReference type="PROSITE" id="PS50254">
    <property type="entry name" value="REL_2"/>
    <property type="match status" value="1"/>
</dbReference>
<dbReference type="FunFam" id="2.60.40.10:FF:000046">
    <property type="entry name" value="Nuclear factor NF-kappa-B p105 subunit"/>
    <property type="match status" value="1"/>
</dbReference>
<evidence type="ECO:0000256" key="8">
    <source>
        <dbReference type="ARBA" id="ARBA00023159"/>
    </source>
</evidence>
<dbReference type="InterPro" id="IPR013783">
    <property type="entry name" value="Ig-like_fold"/>
</dbReference>
<dbReference type="InterPro" id="IPR002110">
    <property type="entry name" value="Ankyrin_rpt"/>
</dbReference>
<comment type="caution">
    <text evidence="14">The sequence shown here is derived from an EMBL/GenBank/DDBJ whole genome shotgun (WGS) entry which is preliminary data.</text>
</comment>
<dbReference type="GO" id="GO:0005737">
    <property type="term" value="C:cytoplasm"/>
    <property type="evidence" value="ECO:0007669"/>
    <property type="project" value="UniProtKB-SubCell"/>
</dbReference>
<evidence type="ECO:0000256" key="4">
    <source>
        <dbReference type="ARBA" id="ARBA00022737"/>
    </source>
</evidence>
<evidence type="ECO:0000256" key="11">
    <source>
        <dbReference type="PROSITE-ProRule" id="PRU00023"/>
    </source>
</evidence>
<dbReference type="Gene3D" id="2.60.40.340">
    <property type="entry name" value="Rel homology domain (RHD), DNA-binding domain"/>
    <property type="match status" value="1"/>
</dbReference>
<comment type="subcellular location">
    <subcellularLocation>
        <location evidence="2">Cytoplasm</location>
    </subcellularLocation>
    <subcellularLocation>
        <location evidence="1">Nucleus</location>
    </subcellularLocation>
</comment>
<sequence length="646" mass="68852">MAGDDPYLHSNNQIFDTMIMDPAWEYQPFAAMSQTTSLRTADGPFLQILEQPKQRGFRFRYGCEGPSHGGLPGASSEKNRKTYPTVKIGNYQGPARVVVQLVTALPSLPQLHAHSLVGKQCDKGICITDLQPKDSTISFPNLGILHVTKKNVAKTLEERMIEAFRMGYNCGVSIHPEIDALQGEVRVPRELHDHQRSVISSAASLQAKEMDLSVVRLLFTAFLPDSNGGFSRRLEPVVSEPIYDSKAPNASNLKIVRMDRTAGCVTGGEEVYLLCDKVQKDDIQVRFYEEDDSGVTWEALGDFSPTDVHRQFAIVFKTPKYRDQNLQRPTSVFVQLKRKSDNETSEPKPFTYHPQIIDKEEVQRKRQKTLPNFQDFSGHGGGGGLYRGGGPAAGGGPGSAGGGAGGSFQGFTTYNYGGGGGGGFSTGYSAGLGGGGGGGGGFSTGYSGGLGGGGGGGGAAIQHASQSDTVDDNDPDHDDSGAAGGASSRTGGVEEGGGSAEPEPDAVGERLVHGTSRQLEALFLFSVTGDPVYLLAPQRPLMTAQDEDGDTGLHLAVLHSQQAALKSLTQVVAALPGEEVLNMRNHLYQTPLHLAVITQQSEAAEALLLAGADPTLTDRHGNTALHLASQQEGGELWSRFYYNTKK</sequence>
<keyword evidence="5" id="KW-0805">Transcription regulation</keyword>
<dbReference type="Pfam" id="PF00554">
    <property type="entry name" value="RHD_DNA_bind"/>
    <property type="match status" value="1"/>
</dbReference>
<dbReference type="InterPro" id="IPR011539">
    <property type="entry name" value="RHD_DNA_bind_dom"/>
</dbReference>
<dbReference type="AlphaFoldDB" id="A0A9N7YGZ2"/>
<feature type="compositionally biased region" description="Gly residues" evidence="12">
    <location>
        <begin position="378"/>
        <end position="401"/>
    </location>
</feature>
<dbReference type="Proteomes" id="UP001153269">
    <property type="component" value="Unassembled WGS sequence"/>
</dbReference>
<accession>A0A9N7YGZ2</accession>
<dbReference type="InterPro" id="IPR036770">
    <property type="entry name" value="Ankyrin_rpt-contain_sf"/>
</dbReference>
<evidence type="ECO:0000256" key="3">
    <source>
        <dbReference type="ARBA" id="ARBA00022490"/>
    </source>
</evidence>
<name>A0A9N7YGZ2_PLEPL</name>
<feature type="region of interest" description="Disordered" evidence="12">
    <location>
        <begin position="453"/>
        <end position="506"/>
    </location>
</feature>
<evidence type="ECO:0000256" key="2">
    <source>
        <dbReference type="ARBA" id="ARBA00004496"/>
    </source>
</evidence>
<dbReference type="FunFam" id="2.60.40.340:FF:000004">
    <property type="entry name" value="Nuclear factor NF-kappa-B p105 subunit isoform 1"/>
    <property type="match status" value="1"/>
</dbReference>
<evidence type="ECO:0000313" key="14">
    <source>
        <dbReference type="EMBL" id="CAB1423844.1"/>
    </source>
</evidence>
<evidence type="ECO:0000256" key="9">
    <source>
        <dbReference type="ARBA" id="ARBA00023163"/>
    </source>
</evidence>
<dbReference type="InterPro" id="IPR000451">
    <property type="entry name" value="NFkB/Dor"/>
</dbReference>
<dbReference type="SUPFAM" id="SSF49417">
    <property type="entry name" value="p53-like transcription factors"/>
    <property type="match status" value="1"/>
</dbReference>
<dbReference type="Pfam" id="PF16179">
    <property type="entry name" value="RHD_dimer"/>
    <property type="match status" value="1"/>
</dbReference>
<evidence type="ECO:0000256" key="6">
    <source>
        <dbReference type="ARBA" id="ARBA00023043"/>
    </source>
</evidence>
<protein>
    <recommendedName>
        <fullName evidence="13">RHD domain-containing protein</fullName>
    </recommendedName>
</protein>
<dbReference type="GO" id="GO:0035525">
    <property type="term" value="C:NF-kappaB p50/p65 complex"/>
    <property type="evidence" value="ECO:0007669"/>
    <property type="project" value="TreeGrafter"/>
</dbReference>
<dbReference type="GO" id="GO:0000978">
    <property type="term" value="F:RNA polymerase II cis-regulatory region sequence-specific DNA binding"/>
    <property type="evidence" value="ECO:0007669"/>
    <property type="project" value="TreeGrafter"/>
</dbReference>
<dbReference type="PROSITE" id="PS01204">
    <property type="entry name" value="REL_1"/>
    <property type="match status" value="1"/>
</dbReference>
<dbReference type="SMART" id="SM00429">
    <property type="entry name" value="IPT"/>
    <property type="match status" value="1"/>
</dbReference>
<dbReference type="PRINTS" id="PR00057">
    <property type="entry name" value="NFKBTNSCPFCT"/>
</dbReference>
<dbReference type="SMART" id="SM00248">
    <property type="entry name" value="ANK"/>
    <property type="match status" value="2"/>
</dbReference>
<keyword evidence="3" id="KW-0963">Cytoplasm</keyword>
<dbReference type="PROSITE" id="PS50297">
    <property type="entry name" value="ANK_REP_REGION"/>
    <property type="match status" value="1"/>
</dbReference>
<gene>
    <name evidence="14" type="ORF">PLEPLA_LOCUS11765</name>
</gene>
<dbReference type="InterPro" id="IPR032397">
    <property type="entry name" value="RHD_dimer"/>
</dbReference>
<dbReference type="Pfam" id="PF13857">
    <property type="entry name" value="Ank_5"/>
    <property type="match status" value="1"/>
</dbReference>
<evidence type="ECO:0000256" key="5">
    <source>
        <dbReference type="ARBA" id="ARBA00023015"/>
    </source>
</evidence>
<evidence type="ECO:0000313" key="15">
    <source>
        <dbReference type="Proteomes" id="UP001153269"/>
    </source>
</evidence>
<evidence type="ECO:0000256" key="10">
    <source>
        <dbReference type="ARBA" id="ARBA00023242"/>
    </source>
</evidence>
<keyword evidence="6 11" id="KW-0040">ANK repeat</keyword>
<dbReference type="SUPFAM" id="SSF48403">
    <property type="entry name" value="Ankyrin repeat"/>
    <property type="match status" value="1"/>
</dbReference>
<dbReference type="PROSITE" id="PS50088">
    <property type="entry name" value="ANK_REPEAT"/>
    <property type="match status" value="1"/>
</dbReference>
<dbReference type="InterPro" id="IPR014756">
    <property type="entry name" value="Ig_E-set"/>
</dbReference>
<dbReference type="GO" id="GO:0000981">
    <property type="term" value="F:DNA-binding transcription factor activity, RNA polymerase II-specific"/>
    <property type="evidence" value="ECO:0007669"/>
    <property type="project" value="TreeGrafter"/>
</dbReference>
<organism evidence="14 15">
    <name type="scientific">Pleuronectes platessa</name>
    <name type="common">European plaice</name>
    <dbReference type="NCBI Taxonomy" id="8262"/>
    <lineage>
        <taxon>Eukaryota</taxon>
        <taxon>Metazoa</taxon>
        <taxon>Chordata</taxon>
        <taxon>Craniata</taxon>
        <taxon>Vertebrata</taxon>
        <taxon>Euteleostomi</taxon>
        <taxon>Actinopterygii</taxon>
        <taxon>Neopterygii</taxon>
        <taxon>Teleostei</taxon>
        <taxon>Neoteleostei</taxon>
        <taxon>Acanthomorphata</taxon>
        <taxon>Carangaria</taxon>
        <taxon>Pleuronectiformes</taxon>
        <taxon>Pleuronectoidei</taxon>
        <taxon>Pleuronectidae</taxon>
        <taxon>Pleuronectes</taxon>
    </lineage>
</organism>
<feature type="repeat" description="ANK" evidence="11">
    <location>
        <begin position="587"/>
        <end position="619"/>
    </location>
</feature>
<evidence type="ECO:0000259" key="13">
    <source>
        <dbReference type="PROSITE" id="PS50254"/>
    </source>
</evidence>
<feature type="region of interest" description="Disordered" evidence="12">
    <location>
        <begin position="371"/>
        <end position="401"/>
    </location>
</feature>
<dbReference type="PANTHER" id="PTHR24169:SF9">
    <property type="entry name" value="NUCLEAR FACTOR NF-KAPPA-B P105 SUBUNIT"/>
    <property type="match status" value="1"/>
</dbReference>
<dbReference type="Gene3D" id="1.25.40.20">
    <property type="entry name" value="Ankyrin repeat-containing domain"/>
    <property type="match status" value="2"/>
</dbReference>
<evidence type="ECO:0000256" key="12">
    <source>
        <dbReference type="SAM" id="MobiDB-lite"/>
    </source>
</evidence>
<dbReference type="InterPro" id="IPR037059">
    <property type="entry name" value="RHD_DNA_bind_dom_sf"/>
</dbReference>
<keyword evidence="7" id="KW-0238">DNA-binding</keyword>
<dbReference type="SUPFAM" id="SSF81296">
    <property type="entry name" value="E set domains"/>
    <property type="match status" value="1"/>
</dbReference>
<dbReference type="InterPro" id="IPR030492">
    <property type="entry name" value="RHD_CS"/>
</dbReference>
<dbReference type="EMBL" id="CADEAL010000686">
    <property type="protein sequence ID" value="CAB1423844.1"/>
    <property type="molecule type" value="Genomic_DNA"/>
</dbReference>
<keyword evidence="10" id="KW-0539">Nucleus</keyword>
<dbReference type="InterPro" id="IPR033926">
    <property type="entry name" value="IPT_NFkappaB"/>
</dbReference>
<dbReference type="InterPro" id="IPR002909">
    <property type="entry name" value="IPT_dom"/>
</dbReference>
<evidence type="ECO:0000256" key="1">
    <source>
        <dbReference type="ARBA" id="ARBA00004123"/>
    </source>
</evidence>
<keyword evidence="8" id="KW-0010">Activator</keyword>
<reference evidence="14" key="1">
    <citation type="submission" date="2020-03" db="EMBL/GenBank/DDBJ databases">
        <authorList>
            <person name="Weist P."/>
        </authorList>
    </citation>
    <scope>NUCLEOTIDE SEQUENCE</scope>
</reference>